<name>A0A4R3LYY2_9HYPH</name>
<feature type="compositionally biased region" description="Basic and acidic residues" evidence="1">
    <location>
        <begin position="1"/>
        <end position="16"/>
    </location>
</feature>
<gene>
    <name evidence="3" type="ORF">EDC64_10342</name>
</gene>
<dbReference type="PANTHER" id="PTHR46401">
    <property type="entry name" value="GLYCOSYLTRANSFERASE WBBK-RELATED"/>
    <property type="match status" value="1"/>
</dbReference>
<dbReference type="EMBL" id="SMAI01000003">
    <property type="protein sequence ID" value="TCT05941.1"/>
    <property type="molecule type" value="Genomic_DNA"/>
</dbReference>
<dbReference type="Pfam" id="PF00534">
    <property type="entry name" value="Glycos_transf_1"/>
    <property type="match status" value="1"/>
</dbReference>
<feature type="domain" description="Glycosyl transferase family 1" evidence="2">
    <location>
        <begin position="291"/>
        <end position="425"/>
    </location>
</feature>
<dbReference type="RefSeq" id="WP_132030477.1">
    <property type="nucleotide sequence ID" value="NZ_SMAI01000003.1"/>
</dbReference>
<dbReference type="OrthoDB" id="9790710at2"/>
<dbReference type="PANTHER" id="PTHR46401:SF9">
    <property type="entry name" value="MANNOSYLTRANSFERASE A"/>
    <property type="match status" value="1"/>
</dbReference>
<dbReference type="InterPro" id="IPR001296">
    <property type="entry name" value="Glyco_trans_1"/>
</dbReference>
<keyword evidence="4" id="KW-1185">Reference proteome</keyword>
<dbReference type="Proteomes" id="UP000294664">
    <property type="component" value="Unassembled WGS sequence"/>
</dbReference>
<dbReference type="AlphaFoldDB" id="A0A4R3LYY2"/>
<dbReference type="CDD" id="cd03809">
    <property type="entry name" value="GT4_MtfB-like"/>
    <property type="match status" value="1"/>
</dbReference>
<reference evidence="3 4" key="1">
    <citation type="submission" date="2019-03" db="EMBL/GenBank/DDBJ databases">
        <title>Genomic Encyclopedia of Type Strains, Phase IV (KMG-IV): sequencing the most valuable type-strain genomes for metagenomic binning, comparative biology and taxonomic classification.</title>
        <authorList>
            <person name="Goeker M."/>
        </authorList>
    </citation>
    <scope>NUCLEOTIDE SEQUENCE [LARGE SCALE GENOMIC DNA]</scope>
    <source>
        <strain evidence="3 4">DSM 9035</strain>
    </source>
</reference>
<keyword evidence="3" id="KW-0808">Transferase</keyword>
<sequence>MDRAAAARAQGRDVRAMETGNERGAGPSGRVRRIIVDCTFITPHPAQTGIPRVVEHYVRHGAEVAKRLGVDLVAAQCVDGIYHLRGAVPAEAPASRRDRPSFAFKVVLELVRYLSRILRHGAELVGALLPARPIRRAMGAIAGWSAGLVSALRRKDSDRRREPGTRFFLGAGDILFCPGYWHDMDMEVYERARAQGAEIVFLVHDILPVTMPTHYQYPWRQDFARRLSRSFGTVSHYYGISRQTLSEVRAFGAWQGHEVRGSVAYNGFDPPAPGGGAVLPAVADVLTQKPWLMVGTLEPKKGHGDAIAAFEHLWRRGYQRPLVLAGRHGWMSEPIVDAIRASPWLGTRLFWFEGLQDASISALYAGAHALLFGSLAEGFGLPLLEAVAHGTPVLVRDAPVAREILGPVDCYFADMAQLVARIEALEAPDQHAALCQRLAGLTWFGWRDVVEAVILDLLRRPEDRKQDGALLAAVTRLPVWPGAARPVSRTIEPPGSAAERRRTFAVVQTHANDPASIKAQS</sequence>
<protein>
    <submittedName>
        <fullName evidence="3">Glycosyltransferase involved in cell wall biosynthesis</fullName>
    </submittedName>
</protein>
<evidence type="ECO:0000259" key="2">
    <source>
        <dbReference type="Pfam" id="PF00534"/>
    </source>
</evidence>
<comment type="caution">
    <text evidence="3">The sequence shown here is derived from an EMBL/GenBank/DDBJ whole genome shotgun (WGS) entry which is preliminary data.</text>
</comment>
<feature type="region of interest" description="Disordered" evidence="1">
    <location>
        <begin position="1"/>
        <end position="27"/>
    </location>
</feature>
<dbReference type="Gene3D" id="3.40.50.2000">
    <property type="entry name" value="Glycogen Phosphorylase B"/>
    <property type="match status" value="1"/>
</dbReference>
<evidence type="ECO:0000313" key="3">
    <source>
        <dbReference type="EMBL" id="TCT05941.1"/>
    </source>
</evidence>
<organism evidence="3 4">
    <name type="scientific">Aquabacter spiritensis</name>
    <dbReference type="NCBI Taxonomy" id="933073"/>
    <lineage>
        <taxon>Bacteria</taxon>
        <taxon>Pseudomonadati</taxon>
        <taxon>Pseudomonadota</taxon>
        <taxon>Alphaproteobacteria</taxon>
        <taxon>Hyphomicrobiales</taxon>
        <taxon>Xanthobacteraceae</taxon>
        <taxon>Aquabacter</taxon>
    </lineage>
</organism>
<dbReference type="SUPFAM" id="SSF53756">
    <property type="entry name" value="UDP-Glycosyltransferase/glycogen phosphorylase"/>
    <property type="match status" value="1"/>
</dbReference>
<dbReference type="GO" id="GO:0016757">
    <property type="term" value="F:glycosyltransferase activity"/>
    <property type="evidence" value="ECO:0007669"/>
    <property type="project" value="InterPro"/>
</dbReference>
<evidence type="ECO:0000256" key="1">
    <source>
        <dbReference type="SAM" id="MobiDB-lite"/>
    </source>
</evidence>
<evidence type="ECO:0000313" key="4">
    <source>
        <dbReference type="Proteomes" id="UP000294664"/>
    </source>
</evidence>
<proteinExistence type="predicted"/>
<accession>A0A4R3LYY2</accession>